<accession>M0ADM8</accession>
<dbReference type="SUPFAM" id="SSF46565">
    <property type="entry name" value="Chaperone J-domain"/>
    <property type="match status" value="1"/>
</dbReference>
<reference evidence="2 3" key="1">
    <citation type="journal article" date="2014" name="PLoS Genet.">
        <title>Phylogenetically driven sequencing of extremely halophilic archaea reveals strategies for static and dynamic osmo-response.</title>
        <authorList>
            <person name="Becker E.A."/>
            <person name="Seitzer P.M."/>
            <person name="Tritt A."/>
            <person name="Larsen D."/>
            <person name="Krusor M."/>
            <person name="Yao A.I."/>
            <person name="Wu D."/>
            <person name="Madern D."/>
            <person name="Eisen J.A."/>
            <person name="Darling A.E."/>
            <person name="Facciotti M.T."/>
        </authorList>
    </citation>
    <scope>NUCLEOTIDE SEQUENCE [LARGE SCALE GENOMIC DNA]</scope>
    <source>
        <strain evidence="2 3">JCM 10990</strain>
    </source>
</reference>
<gene>
    <name evidence="2" type="ORF">C482_15463</name>
</gene>
<feature type="region of interest" description="Disordered" evidence="1">
    <location>
        <begin position="1"/>
        <end position="34"/>
    </location>
</feature>
<feature type="compositionally biased region" description="Polar residues" evidence="1">
    <location>
        <begin position="1"/>
        <end position="13"/>
    </location>
</feature>
<dbReference type="InterPro" id="IPR036869">
    <property type="entry name" value="J_dom_sf"/>
</dbReference>
<evidence type="ECO:0000313" key="2">
    <source>
        <dbReference type="EMBL" id="ELY96639.1"/>
    </source>
</evidence>
<comment type="caution">
    <text evidence="2">The sequence shown here is derived from an EMBL/GenBank/DDBJ whole genome shotgun (WGS) entry which is preliminary data.</text>
</comment>
<keyword evidence="3" id="KW-1185">Reference proteome</keyword>
<dbReference type="InterPro" id="IPR001623">
    <property type="entry name" value="DnaJ_domain"/>
</dbReference>
<dbReference type="AlphaFoldDB" id="M0ADM8"/>
<feature type="region of interest" description="Disordered" evidence="1">
    <location>
        <begin position="155"/>
        <end position="216"/>
    </location>
</feature>
<name>M0ADM8_9EURY</name>
<dbReference type="RefSeq" id="WP_006168581.1">
    <property type="nucleotide sequence ID" value="NZ_AOIN01000082.1"/>
</dbReference>
<feature type="compositionally biased region" description="Basic and acidic residues" evidence="1">
    <location>
        <begin position="22"/>
        <end position="34"/>
    </location>
</feature>
<protein>
    <submittedName>
        <fullName evidence="2">Dnaj-like protein</fullName>
    </submittedName>
</protein>
<organism evidence="2 3">
    <name type="scientific">Natrialba chahannaoensis JCM 10990</name>
    <dbReference type="NCBI Taxonomy" id="1227492"/>
    <lineage>
        <taxon>Archaea</taxon>
        <taxon>Methanobacteriati</taxon>
        <taxon>Methanobacteriota</taxon>
        <taxon>Stenosarchaea group</taxon>
        <taxon>Halobacteria</taxon>
        <taxon>Halobacteriales</taxon>
        <taxon>Natrialbaceae</taxon>
        <taxon>Natrialba</taxon>
    </lineage>
</organism>
<evidence type="ECO:0000256" key="1">
    <source>
        <dbReference type="SAM" id="MobiDB-lite"/>
    </source>
</evidence>
<sequence>MSSAQQTTDSQLNWPAGYDRTPANDRESYPGDISLTHREAFESVVDELERWGKTDVEIETAETHYVNDPNIPHKSADPDDVGVVAYYRDPEAHSREQSAIACDQWSSQRENARAIALWVRRIRLADRCGVETARDINEVAQLPPAVGEAIAAPPAQSDDGLEEEPHEVLDVAPDAPDDVVKTVARRKSANVHPDGDDPDVEEYKRVQKAKDAMVDG</sequence>
<proteinExistence type="predicted"/>
<feature type="compositionally biased region" description="Basic and acidic residues" evidence="1">
    <location>
        <begin position="201"/>
        <end position="216"/>
    </location>
</feature>
<dbReference type="CDD" id="cd06257">
    <property type="entry name" value="DnaJ"/>
    <property type="match status" value="1"/>
</dbReference>
<dbReference type="STRING" id="1227492.C482_15463"/>
<dbReference type="PATRIC" id="fig|1227492.4.peg.3068"/>
<evidence type="ECO:0000313" key="3">
    <source>
        <dbReference type="Proteomes" id="UP000011693"/>
    </source>
</evidence>
<dbReference type="EMBL" id="AOIN01000082">
    <property type="protein sequence ID" value="ELY96639.1"/>
    <property type="molecule type" value="Genomic_DNA"/>
</dbReference>
<dbReference type="Proteomes" id="UP000011693">
    <property type="component" value="Unassembled WGS sequence"/>
</dbReference>